<dbReference type="InterPro" id="IPR029056">
    <property type="entry name" value="Ribokinase-like"/>
</dbReference>
<evidence type="ECO:0000256" key="4">
    <source>
        <dbReference type="ARBA" id="ARBA00022777"/>
    </source>
</evidence>
<organism evidence="10 11">
    <name type="scientific">Paenibacillus antibioticophila</name>
    <dbReference type="NCBI Taxonomy" id="1274374"/>
    <lineage>
        <taxon>Bacteria</taxon>
        <taxon>Bacillati</taxon>
        <taxon>Bacillota</taxon>
        <taxon>Bacilli</taxon>
        <taxon>Bacillales</taxon>
        <taxon>Paenibacillaceae</taxon>
        <taxon>Paenibacillus</taxon>
    </lineage>
</organism>
<dbReference type="PIRSF" id="PIRSF000535">
    <property type="entry name" value="1PFK/6PFK/LacC"/>
    <property type="match status" value="1"/>
</dbReference>
<dbReference type="CDD" id="cd01164">
    <property type="entry name" value="FruK_PfkB_like"/>
    <property type="match status" value="1"/>
</dbReference>
<dbReference type="PANTHER" id="PTHR46566">
    <property type="entry name" value="1-PHOSPHOFRUCTOKINASE-RELATED"/>
    <property type="match status" value="1"/>
</dbReference>
<feature type="domain" description="Carbohydrate kinase PfkB" evidence="9">
    <location>
        <begin position="7"/>
        <end position="281"/>
    </location>
</feature>
<evidence type="ECO:0000256" key="8">
    <source>
        <dbReference type="RuleBase" id="RU369061"/>
    </source>
</evidence>
<dbReference type="GO" id="GO:0044281">
    <property type="term" value="P:small molecule metabolic process"/>
    <property type="evidence" value="ECO:0007669"/>
    <property type="project" value="UniProtKB-ARBA"/>
</dbReference>
<comment type="catalytic activity">
    <reaction evidence="7">
        <text>D-tagatofuranose 6-phosphate + ATP = D-tagatofuranose 1,6-bisphosphate + ADP + H(+)</text>
        <dbReference type="Rhea" id="RHEA:12420"/>
        <dbReference type="ChEBI" id="CHEBI:15378"/>
        <dbReference type="ChEBI" id="CHEBI:30616"/>
        <dbReference type="ChEBI" id="CHEBI:58694"/>
        <dbReference type="ChEBI" id="CHEBI:58695"/>
        <dbReference type="ChEBI" id="CHEBI:456216"/>
        <dbReference type="EC" id="2.7.1.144"/>
    </reaction>
</comment>
<dbReference type="InterPro" id="IPR002173">
    <property type="entry name" value="Carboh/pur_kinase_PfkB_CS"/>
</dbReference>
<dbReference type="PROSITE" id="PS00583">
    <property type="entry name" value="PFKB_KINASES_1"/>
    <property type="match status" value="1"/>
</dbReference>
<dbReference type="NCBIfam" id="TIGR03168">
    <property type="entry name" value="1-PFK"/>
    <property type="match status" value="1"/>
</dbReference>
<name>A0A919XZP2_9BACL</name>
<dbReference type="NCBIfam" id="TIGR03828">
    <property type="entry name" value="pfkB"/>
    <property type="match status" value="1"/>
</dbReference>
<evidence type="ECO:0000256" key="6">
    <source>
        <dbReference type="ARBA" id="ARBA00047745"/>
    </source>
</evidence>
<protein>
    <recommendedName>
        <fullName evidence="7">Tagatose-6-phosphate kinase</fullName>
        <ecNumber evidence="7">2.7.1.144</ecNumber>
    </recommendedName>
</protein>
<dbReference type="PANTHER" id="PTHR46566:SF1">
    <property type="entry name" value="1-PHOSPHOFRUCTOKINASE"/>
    <property type="match status" value="1"/>
</dbReference>
<dbReference type="PROSITE" id="PS00584">
    <property type="entry name" value="PFKB_KINASES_2"/>
    <property type="match status" value="1"/>
</dbReference>
<evidence type="ECO:0000259" key="9">
    <source>
        <dbReference type="Pfam" id="PF00294"/>
    </source>
</evidence>
<comment type="pathway">
    <text evidence="7">Carbohydrate metabolism; D-tagatose 6-phosphate degradation; D-glyceraldehyde 3-phosphate and glycerone phosphate from D-tagatose 6-phosphate: step 1/2.</text>
</comment>
<keyword evidence="11" id="KW-1185">Reference proteome</keyword>
<evidence type="ECO:0000313" key="10">
    <source>
        <dbReference type="EMBL" id="GIO39320.1"/>
    </source>
</evidence>
<comment type="catalytic activity">
    <reaction evidence="6 8">
        <text>beta-D-fructose 1-phosphate + ATP = beta-D-fructose 1,6-bisphosphate + ADP + H(+)</text>
        <dbReference type="Rhea" id="RHEA:14213"/>
        <dbReference type="ChEBI" id="CHEBI:15378"/>
        <dbReference type="ChEBI" id="CHEBI:30616"/>
        <dbReference type="ChEBI" id="CHEBI:32966"/>
        <dbReference type="ChEBI" id="CHEBI:138881"/>
        <dbReference type="ChEBI" id="CHEBI:456216"/>
        <dbReference type="EC" id="2.7.1.56"/>
    </reaction>
</comment>
<dbReference type="SUPFAM" id="SSF53613">
    <property type="entry name" value="Ribokinase-like"/>
    <property type="match status" value="1"/>
</dbReference>
<dbReference type="Pfam" id="PF00294">
    <property type="entry name" value="PfkB"/>
    <property type="match status" value="1"/>
</dbReference>
<dbReference type="GO" id="GO:0008662">
    <property type="term" value="F:1-phosphofructokinase activity"/>
    <property type="evidence" value="ECO:0007669"/>
    <property type="project" value="UniProtKB-UniRule"/>
</dbReference>
<keyword evidence="4 8" id="KW-0418">Kinase</keyword>
<dbReference type="GO" id="GO:0005829">
    <property type="term" value="C:cytosol"/>
    <property type="evidence" value="ECO:0007669"/>
    <property type="project" value="TreeGrafter"/>
</dbReference>
<dbReference type="GO" id="GO:0016052">
    <property type="term" value="P:carbohydrate catabolic process"/>
    <property type="evidence" value="ECO:0007669"/>
    <property type="project" value="UniProtKB-ARBA"/>
</dbReference>
<keyword evidence="7" id="KW-0423">Lactose metabolism</keyword>
<comment type="similarity">
    <text evidence="7">Belongs to the carbohydrate kinase PfkB family. LacC subfamily.</text>
</comment>
<dbReference type="GO" id="GO:0009024">
    <property type="term" value="F:tagatose-6-phosphate kinase activity"/>
    <property type="evidence" value="ECO:0007669"/>
    <property type="project" value="UniProtKB-EC"/>
</dbReference>
<dbReference type="Gene3D" id="3.40.1190.20">
    <property type="match status" value="1"/>
</dbReference>
<keyword evidence="3 7" id="KW-0547">Nucleotide-binding</keyword>
<comment type="caution">
    <text evidence="10">The sequence shown here is derived from an EMBL/GenBank/DDBJ whole genome shotgun (WGS) entry which is preliminary data.</text>
</comment>
<dbReference type="InterPro" id="IPR011611">
    <property type="entry name" value="PfkB_dom"/>
</dbReference>
<comment type="function">
    <text evidence="8">Catalyzes the ATP-dependent phosphorylation of fructose-l-phosphate to fructose-l,6-bisphosphate.</text>
</comment>
<keyword evidence="5 7" id="KW-0067">ATP-binding</keyword>
<evidence type="ECO:0000256" key="7">
    <source>
        <dbReference type="PIRNR" id="PIRNR000535"/>
    </source>
</evidence>
<dbReference type="InterPro" id="IPR017583">
    <property type="entry name" value="Tagatose/fructose_Pkinase"/>
</dbReference>
<dbReference type="GO" id="GO:0005524">
    <property type="term" value="F:ATP binding"/>
    <property type="evidence" value="ECO:0007669"/>
    <property type="project" value="UniProtKB-UniRule"/>
</dbReference>
<dbReference type="Proteomes" id="UP000681162">
    <property type="component" value="Unassembled WGS sequence"/>
</dbReference>
<dbReference type="RefSeq" id="WP_212942480.1">
    <property type="nucleotide sequence ID" value="NZ_BORR01000020.1"/>
</dbReference>
<dbReference type="GO" id="GO:0005988">
    <property type="term" value="P:lactose metabolic process"/>
    <property type="evidence" value="ECO:0007669"/>
    <property type="project" value="UniProtKB-KW"/>
</dbReference>
<evidence type="ECO:0000313" key="11">
    <source>
        <dbReference type="Proteomes" id="UP000681162"/>
    </source>
</evidence>
<evidence type="ECO:0000256" key="3">
    <source>
        <dbReference type="ARBA" id="ARBA00022741"/>
    </source>
</evidence>
<dbReference type="FunFam" id="3.40.1190.20:FF:000001">
    <property type="entry name" value="Phosphofructokinase"/>
    <property type="match status" value="1"/>
</dbReference>
<dbReference type="AlphaFoldDB" id="A0A919XZP2"/>
<dbReference type="EC" id="2.7.1.144" evidence="7"/>
<keyword evidence="2 7" id="KW-0808">Transferase</keyword>
<accession>A0A919XZP2</accession>
<gene>
    <name evidence="10" type="primary">fruB</name>
    <name evidence="10" type="ORF">J41TS12_41810</name>
</gene>
<proteinExistence type="inferred from homology"/>
<comment type="similarity">
    <text evidence="1">Belongs to the carbohydrate kinase pfkB family.</text>
</comment>
<evidence type="ECO:0000256" key="1">
    <source>
        <dbReference type="ARBA" id="ARBA00005380"/>
    </source>
</evidence>
<evidence type="ECO:0000256" key="2">
    <source>
        <dbReference type="ARBA" id="ARBA00022679"/>
    </source>
</evidence>
<dbReference type="InterPro" id="IPR022463">
    <property type="entry name" value="1-PFruKinase"/>
</dbReference>
<sequence length="303" mass="32592">MIYTVTLNPSIDYIVHVDGLQLGELNRMRSDLKLPGGKGINVSRILSRLGVENTALGFLGGFTGDFLRETLASENITTDFVQVTGDTRINIKLKHGEETEINGQGPTITPEEADELCRKLDSLAAGDIVVLSGSVPSSLGGMYYDRLIEACGRIGVRFVLDTTGEAMLRGVSHRPLLIKPNHHELAELFNVEINSIDQIIYYGKKLQEQGAEHVLVSMAGDGAVLITKKGVYRSNVPQGTVRNSVGAGDSMIAGFVGAWAQGGDVMEAFATGVACGSATAFSDDLAETELIHKLRKQVEIKFV</sequence>
<evidence type="ECO:0000256" key="5">
    <source>
        <dbReference type="ARBA" id="ARBA00022840"/>
    </source>
</evidence>
<reference evidence="10 11" key="1">
    <citation type="submission" date="2021-03" db="EMBL/GenBank/DDBJ databases">
        <title>Antimicrobial resistance genes in bacteria isolated from Japanese honey, and their potential for conferring macrolide and lincosamide resistance in the American foulbrood pathogen Paenibacillus larvae.</title>
        <authorList>
            <person name="Okamoto M."/>
            <person name="Kumagai M."/>
            <person name="Kanamori H."/>
            <person name="Takamatsu D."/>
        </authorList>
    </citation>
    <scope>NUCLEOTIDE SEQUENCE [LARGE SCALE GENOMIC DNA]</scope>
    <source>
        <strain evidence="10 11">J41TS12</strain>
    </source>
</reference>
<dbReference type="EMBL" id="BORR01000020">
    <property type="protein sequence ID" value="GIO39320.1"/>
    <property type="molecule type" value="Genomic_DNA"/>
</dbReference>